<dbReference type="AlphaFoldDB" id="A0A9R1X6T8"/>
<feature type="region of interest" description="Disordered" evidence="1">
    <location>
        <begin position="89"/>
        <end position="132"/>
    </location>
</feature>
<dbReference type="EMBL" id="NBSK02000005">
    <property type="protein sequence ID" value="KAJ0202960.1"/>
    <property type="molecule type" value="Genomic_DNA"/>
</dbReference>
<gene>
    <name evidence="2" type="ORF">LSAT_V11C500295040</name>
</gene>
<accession>A0A9R1X6T8</accession>
<feature type="compositionally biased region" description="Basic and acidic residues" evidence="1">
    <location>
        <begin position="116"/>
        <end position="132"/>
    </location>
</feature>
<dbReference type="PANTHER" id="PTHR34657:SF10">
    <property type="entry name" value="F21M11.6 PROTEIN"/>
    <property type="match status" value="1"/>
</dbReference>
<sequence length="166" mass="18328">MQATMSHTPRQLTPLASNKPKKRDEAFDFLKPSTMIPKLAKPLIPRAAPPYKPTHRAPTDNKLLAGYLAHEFLTKGTLFGQPWDPARGGSMPVSATAHSVDLRKPMRQPSFNHKGKTAEPEPKPKPGEKRKFESYAELSALLKGKNGAHIPGIVNPTQLAQFLHLQ</sequence>
<evidence type="ECO:0000313" key="2">
    <source>
        <dbReference type="EMBL" id="KAJ0202960.1"/>
    </source>
</evidence>
<feature type="region of interest" description="Disordered" evidence="1">
    <location>
        <begin position="1"/>
        <end position="24"/>
    </location>
</feature>
<evidence type="ECO:0000256" key="1">
    <source>
        <dbReference type="SAM" id="MobiDB-lite"/>
    </source>
</evidence>
<dbReference type="Proteomes" id="UP000235145">
    <property type="component" value="Unassembled WGS sequence"/>
</dbReference>
<protein>
    <submittedName>
        <fullName evidence="2">Uncharacterized protein</fullName>
    </submittedName>
</protein>
<dbReference type="PANTHER" id="PTHR34657">
    <property type="entry name" value="EMBRYO SAC DEVELOPMENT ARREST 6"/>
    <property type="match status" value="1"/>
</dbReference>
<organism evidence="2 3">
    <name type="scientific">Lactuca sativa</name>
    <name type="common">Garden lettuce</name>
    <dbReference type="NCBI Taxonomy" id="4236"/>
    <lineage>
        <taxon>Eukaryota</taxon>
        <taxon>Viridiplantae</taxon>
        <taxon>Streptophyta</taxon>
        <taxon>Embryophyta</taxon>
        <taxon>Tracheophyta</taxon>
        <taxon>Spermatophyta</taxon>
        <taxon>Magnoliopsida</taxon>
        <taxon>eudicotyledons</taxon>
        <taxon>Gunneridae</taxon>
        <taxon>Pentapetalae</taxon>
        <taxon>asterids</taxon>
        <taxon>campanulids</taxon>
        <taxon>Asterales</taxon>
        <taxon>Asteraceae</taxon>
        <taxon>Cichorioideae</taxon>
        <taxon>Cichorieae</taxon>
        <taxon>Lactucinae</taxon>
        <taxon>Lactuca</taxon>
    </lineage>
</organism>
<feature type="compositionally biased region" description="Polar residues" evidence="1">
    <location>
        <begin position="1"/>
        <end position="16"/>
    </location>
</feature>
<proteinExistence type="predicted"/>
<name>A0A9R1X6T8_LACSA</name>
<keyword evidence="3" id="KW-1185">Reference proteome</keyword>
<comment type="caution">
    <text evidence="2">The sequence shown here is derived from an EMBL/GenBank/DDBJ whole genome shotgun (WGS) entry which is preliminary data.</text>
</comment>
<reference evidence="2 3" key="1">
    <citation type="journal article" date="2017" name="Nat. Commun.">
        <title>Genome assembly with in vitro proximity ligation data and whole-genome triplication in lettuce.</title>
        <authorList>
            <person name="Reyes-Chin-Wo S."/>
            <person name="Wang Z."/>
            <person name="Yang X."/>
            <person name="Kozik A."/>
            <person name="Arikit S."/>
            <person name="Song C."/>
            <person name="Xia L."/>
            <person name="Froenicke L."/>
            <person name="Lavelle D.O."/>
            <person name="Truco M.J."/>
            <person name="Xia R."/>
            <person name="Zhu S."/>
            <person name="Xu C."/>
            <person name="Xu H."/>
            <person name="Xu X."/>
            <person name="Cox K."/>
            <person name="Korf I."/>
            <person name="Meyers B.C."/>
            <person name="Michelmore R.W."/>
        </authorList>
    </citation>
    <scope>NUCLEOTIDE SEQUENCE [LARGE SCALE GENOMIC DNA]</scope>
    <source>
        <strain evidence="3">cv. Salinas</strain>
        <tissue evidence="2">Seedlings</tissue>
    </source>
</reference>
<evidence type="ECO:0000313" key="3">
    <source>
        <dbReference type="Proteomes" id="UP000235145"/>
    </source>
</evidence>